<evidence type="ECO:0000313" key="2">
    <source>
        <dbReference type="EMBL" id="MFC0081000.1"/>
    </source>
</evidence>
<dbReference type="EMBL" id="JBHLYQ010000012">
    <property type="protein sequence ID" value="MFC0081000.1"/>
    <property type="molecule type" value="Genomic_DNA"/>
</dbReference>
<dbReference type="InterPro" id="IPR038389">
    <property type="entry name" value="PSMG2_sf"/>
</dbReference>
<evidence type="ECO:0000256" key="1">
    <source>
        <dbReference type="SAM" id="MobiDB-lite"/>
    </source>
</evidence>
<dbReference type="InterPro" id="IPR008492">
    <property type="entry name" value="Rv2714-like"/>
</dbReference>
<dbReference type="SUPFAM" id="SSF159659">
    <property type="entry name" value="Cgl1923-like"/>
    <property type="match status" value="1"/>
</dbReference>
<dbReference type="Proteomes" id="UP001589788">
    <property type="component" value="Unassembled WGS sequence"/>
</dbReference>
<reference evidence="2 3" key="1">
    <citation type="submission" date="2024-09" db="EMBL/GenBank/DDBJ databases">
        <authorList>
            <person name="Sun Q."/>
            <person name="Mori K."/>
        </authorList>
    </citation>
    <scope>NUCLEOTIDE SEQUENCE [LARGE SCALE GENOMIC DNA]</scope>
    <source>
        <strain evidence="2 3">JCM 15389</strain>
    </source>
</reference>
<name>A0ABV6BZZ0_9ACTN</name>
<organism evidence="2 3">
    <name type="scientific">Aciditerrimonas ferrireducens</name>
    <dbReference type="NCBI Taxonomy" id="667306"/>
    <lineage>
        <taxon>Bacteria</taxon>
        <taxon>Bacillati</taxon>
        <taxon>Actinomycetota</taxon>
        <taxon>Acidimicrobiia</taxon>
        <taxon>Acidimicrobiales</taxon>
        <taxon>Acidimicrobiaceae</taxon>
        <taxon>Aciditerrimonas</taxon>
    </lineage>
</organism>
<sequence length="314" mass="33302">MTPEPTPAELIHWHQRPTLDQPVLVVALEGWVDAGLGAEGAIQALLRAAPSQLLASFPGDPLLDWRARRPTVRLLDGLVQGLSWPTIELRATHDAAGRDVLILHGPEPDFAWQPFAASIVQLAQELGVELTVGLGAFPAPAPHTRPIRLAATAPPASAELVRQVGTVPGLLEVPAGIWHVLELALGDAGIPAVGLWARVPHYVAGMAFPAASAALLDGLAQLAQLDLDTTELHAAADVAVQRVDELIAKSPEHTAMVRTLERNLDALEGNPLDLPRVPTGDELAEELERYLRQLPGTGPGESDDQDPEGPSPPL</sequence>
<dbReference type="Pfam" id="PF09754">
    <property type="entry name" value="PAC2"/>
    <property type="match status" value="1"/>
</dbReference>
<gene>
    <name evidence="2" type="ORF">ACFFRE_02350</name>
</gene>
<protein>
    <submittedName>
        <fullName evidence="2">PAC2 family protein</fullName>
    </submittedName>
</protein>
<comment type="caution">
    <text evidence="2">The sequence shown here is derived from an EMBL/GenBank/DDBJ whole genome shotgun (WGS) entry which is preliminary data.</text>
</comment>
<evidence type="ECO:0000313" key="3">
    <source>
        <dbReference type="Proteomes" id="UP001589788"/>
    </source>
</evidence>
<accession>A0ABV6BZZ0</accession>
<feature type="region of interest" description="Disordered" evidence="1">
    <location>
        <begin position="291"/>
        <end position="314"/>
    </location>
</feature>
<dbReference type="Gene3D" id="3.40.50.10900">
    <property type="entry name" value="PAC-like subunit"/>
    <property type="match status" value="1"/>
</dbReference>
<keyword evidence="3" id="KW-1185">Reference proteome</keyword>
<dbReference type="RefSeq" id="WP_248105665.1">
    <property type="nucleotide sequence ID" value="NZ_JAKHEX010000003.1"/>
</dbReference>
<dbReference type="InterPro" id="IPR019151">
    <property type="entry name" value="Proteasome_assmbl_chaperone_2"/>
</dbReference>
<dbReference type="PIRSF" id="PIRSF028754">
    <property type="entry name" value="UCP028754"/>
    <property type="match status" value="1"/>
</dbReference>
<proteinExistence type="predicted"/>